<reference evidence="1 2" key="1">
    <citation type="submission" date="2014-04" db="EMBL/GenBank/DDBJ databases">
        <title>Draft Genome Sequence of Synergistes jonesii.</title>
        <authorList>
            <person name="Coil D.A."/>
            <person name="Eisen J.A."/>
            <person name="Holland-Moritz H.E."/>
        </authorList>
    </citation>
    <scope>NUCLEOTIDE SEQUENCE [LARGE SCALE GENOMIC DNA]</scope>
    <source>
        <strain evidence="1 2">78-1</strain>
    </source>
</reference>
<gene>
    <name evidence="1" type="ORF">EH55_10585</name>
</gene>
<sequence>MVVAKTTFILILVRKSCNKKEDFKCKIKQYNKHRFYFMGRLFSVPQVFKEEFHDCIFRWDKSILLHLQKLMLCRRLL</sequence>
<dbReference type="AlphaFoldDB" id="A0A073IUZ7"/>
<proteinExistence type="predicted"/>
<organism evidence="1 2">
    <name type="scientific">Synergistes jonesii</name>
    <dbReference type="NCBI Taxonomy" id="2754"/>
    <lineage>
        <taxon>Bacteria</taxon>
        <taxon>Thermotogati</taxon>
        <taxon>Synergistota</taxon>
        <taxon>Synergistia</taxon>
        <taxon>Synergistales</taxon>
        <taxon>Synergistaceae</taxon>
        <taxon>Synergistes</taxon>
    </lineage>
</organism>
<protein>
    <submittedName>
        <fullName evidence="1">Uncharacterized protein</fullName>
    </submittedName>
</protein>
<dbReference type="EMBL" id="JMKI01000005">
    <property type="protein sequence ID" value="KEJ93301.1"/>
    <property type="molecule type" value="Genomic_DNA"/>
</dbReference>
<evidence type="ECO:0000313" key="2">
    <source>
        <dbReference type="Proteomes" id="UP000027665"/>
    </source>
</evidence>
<evidence type="ECO:0000313" key="1">
    <source>
        <dbReference type="EMBL" id="KEJ93301.1"/>
    </source>
</evidence>
<comment type="caution">
    <text evidence="1">The sequence shown here is derived from an EMBL/GenBank/DDBJ whole genome shotgun (WGS) entry which is preliminary data.</text>
</comment>
<accession>A0A073IUZ7</accession>
<name>A0A073IUZ7_9BACT</name>
<dbReference type="Proteomes" id="UP000027665">
    <property type="component" value="Unassembled WGS sequence"/>
</dbReference>
<keyword evidence="2" id="KW-1185">Reference proteome</keyword>
<dbReference type="STRING" id="2754.EH55_10585"/>